<dbReference type="EC" id="2.3.1.1" evidence="9"/>
<dbReference type="InterPro" id="IPR042195">
    <property type="entry name" value="ArgJ_beta_C"/>
</dbReference>
<dbReference type="InterPro" id="IPR002813">
    <property type="entry name" value="Arg_biosynth_ArgJ"/>
</dbReference>
<keyword evidence="5 9" id="KW-0808">Transferase</keyword>
<feature type="active site" description="Nucleophile" evidence="9">
    <location>
        <position position="182"/>
    </location>
</feature>
<organism evidence="10 11">
    <name type="scientific">Desulfobotulus alkaliphilus</name>
    <dbReference type="NCBI Taxonomy" id="622671"/>
    <lineage>
        <taxon>Bacteria</taxon>
        <taxon>Pseudomonadati</taxon>
        <taxon>Thermodesulfobacteriota</taxon>
        <taxon>Desulfobacteria</taxon>
        <taxon>Desulfobacterales</taxon>
        <taxon>Desulfobacteraceae</taxon>
        <taxon>Desulfobotulus</taxon>
    </lineage>
</organism>
<comment type="catalytic activity">
    <reaction evidence="8 9">
        <text>N(2)-acetyl-L-ornithine + L-glutamate = N-acetyl-L-glutamate + L-ornithine</text>
        <dbReference type="Rhea" id="RHEA:15349"/>
        <dbReference type="ChEBI" id="CHEBI:29985"/>
        <dbReference type="ChEBI" id="CHEBI:44337"/>
        <dbReference type="ChEBI" id="CHEBI:46911"/>
        <dbReference type="ChEBI" id="CHEBI:57805"/>
        <dbReference type="EC" id="2.3.1.35"/>
    </reaction>
</comment>
<dbReference type="UniPathway" id="UPA00068">
    <property type="reaction ID" value="UER00106"/>
</dbReference>
<dbReference type="CDD" id="cd02152">
    <property type="entry name" value="OAT"/>
    <property type="match status" value="1"/>
</dbReference>
<evidence type="ECO:0000256" key="5">
    <source>
        <dbReference type="ARBA" id="ARBA00022679"/>
    </source>
</evidence>
<feature type="chain" id="PRO_5023247255" description="Arginine biosynthesis bifunctional protein ArgJ alpha chain" evidence="9">
    <location>
        <begin position="1"/>
        <end position="181"/>
    </location>
</feature>
<keyword evidence="3 9" id="KW-0055">Arginine biosynthesis</keyword>
<reference evidence="10 11" key="1">
    <citation type="submission" date="2019-07" db="EMBL/GenBank/DDBJ databases">
        <title>Genome sequencing of 100 strains of the haloalkaliphilic chemolithoautotrophic sulfur-oxidizing bacterium Thioalkalivibrio.</title>
        <authorList>
            <person name="Muyzer G."/>
        </authorList>
    </citation>
    <scope>NUCLEOTIDE SEQUENCE [LARGE SCALE GENOMIC DNA]</scope>
    <source>
        <strain evidence="10 11">ASO4-4</strain>
    </source>
</reference>
<dbReference type="PANTHER" id="PTHR23100:SF0">
    <property type="entry name" value="ARGININE BIOSYNTHESIS BIFUNCTIONAL PROTEIN ARGJ, MITOCHONDRIAL"/>
    <property type="match status" value="1"/>
</dbReference>
<dbReference type="GO" id="GO:0005737">
    <property type="term" value="C:cytoplasm"/>
    <property type="evidence" value="ECO:0007669"/>
    <property type="project" value="UniProtKB-SubCell"/>
</dbReference>
<comment type="function">
    <text evidence="9">Catalyzes two activities which are involved in the cyclic version of arginine biosynthesis: the synthesis of N-acetylglutamate from glutamate and acetyl-CoA as the acetyl donor, and of ornithine by transacetylation between N(2)-acetylornithine and glutamate.</text>
</comment>
<feature type="binding site" evidence="9">
    <location>
        <position position="145"/>
    </location>
    <ligand>
        <name>substrate</name>
    </ligand>
</feature>
<evidence type="ECO:0000256" key="6">
    <source>
        <dbReference type="ARBA" id="ARBA00022813"/>
    </source>
</evidence>
<feature type="site" description="Cleavage; by autolysis" evidence="9">
    <location>
        <begin position="181"/>
        <end position="182"/>
    </location>
</feature>
<gene>
    <name evidence="9" type="primary">argJ</name>
    <name evidence="10" type="ORF">LZ24_01300</name>
</gene>
<feature type="site" description="Involved in the stabilization of negative charge on the oxyanion by the formation of the oxyanion hole" evidence="9">
    <location>
        <position position="108"/>
    </location>
</feature>
<dbReference type="GO" id="GO:0004042">
    <property type="term" value="F:L-glutamate N-acetyltransferase activity"/>
    <property type="evidence" value="ECO:0007669"/>
    <property type="project" value="UniProtKB-UniRule"/>
</dbReference>
<evidence type="ECO:0000256" key="8">
    <source>
        <dbReference type="ARBA" id="ARBA00049439"/>
    </source>
</evidence>
<comment type="pathway">
    <text evidence="9">Amino-acid biosynthesis; L-arginine biosynthesis; N(2)-acetyl-L-ornithine from L-glutamate: step 1/4.</text>
</comment>
<dbReference type="GO" id="GO:0004358">
    <property type="term" value="F:L-glutamate N-acetyltransferase activity, acting on acetyl-L-ornithine as donor"/>
    <property type="evidence" value="ECO:0007669"/>
    <property type="project" value="UniProtKB-UniRule"/>
</dbReference>
<feature type="binding site" evidence="9">
    <location>
        <position position="265"/>
    </location>
    <ligand>
        <name>substrate</name>
    </ligand>
</feature>
<keyword evidence="6 9" id="KW-0068">Autocatalytic cleavage</keyword>
<comment type="caution">
    <text evidence="10">The sequence shown here is derived from an EMBL/GenBank/DDBJ whole genome shotgun (WGS) entry which is preliminary data.</text>
</comment>
<dbReference type="NCBIfam" id="NF003802">
    <property type="entry name" value="PRK05388.1"/>
    <property type="match status" value="1"/>
</dbReference>
<evidence type="ECO:0000256" key="2">
    <source>
        <dbReference type="ARBA" id="ARBA00011475"/>
    </source>
</evidence>
<dbReference type="SUPFAM" id="SSF56266">
    <property type="entry name" value="DmpA/ArgJ-like"/>
    <property type="match status" value="1"/>
</dbReference>
<feature type="binding site" evidence="9">
    <location>
        <position position="171"/>
    </location>
    <ligand>
        <name>substrate</name>
    </ligand>
</feature>
<name>A0A562RWE2_9BACT</name>
<accession>A0A562RWE2</accession>
<keyword evidence="11" id="KW-1185">Reference proteome</keyword>
<comment type="similarity">
    <text evidence="1 9">Belongs to the ArgJ family.</text>
</comment>
<dbReference type="Pfam" id="PF01960">
    <property type="entry name" value="ArgJ"/>
    <property type="match status" value="1"/>
</dbReference>
<feature type="binding site" evidence="9">
    <location>
        <position position="388"/>
    </location>
    <ligand>
        <name>substrate</name>
    </ligand>
</feature>
<feature type="chain" id="PRO_5023247253" description="Arginine biosynthesis bifunctional protein ArgJ beta chain" evidence="9">
    <location>
        <begin position="182"/>
        <end position="393"/>
    </location>
</feature>
<proteinExistence type="inferred from homology"/>
<dbReference type="InterPro" id="IPR016117">
    <property type="entry name" value="ArgJ-like_dom_sf"/>
</dbReference>
<dbReference type="GO" id="GO:0006526">
    <property type="term" value="P:L-arginine biosynthetic process"/>
    <property type="evidence" value="ECO:0007669"/>
    <property type="project" value="UniProtKB-UniRule"/>
</dbReference>
<comment type="subcellular location">
    <subcellularLocation>
        <location evidence="9">Cytoplasm</location>
    </subcellularLocation>
</comment>
<keyword evidence="9" id="KW-0511">Multifunctional enzyme</keyword>
<dbReference type="GO" id="GO:0006592">
    <property type="term" value="P:ornithine biosynthetic process"/>
    <property type="evidence" value="ECO:0007669"/>
    <property type="project" value="TreeGrafter"/>
</dbReference>
<evidence type="ECO:0000256" key="4">
    <source>
        <dbReference type="ARBA" id="ARBA00022605"/>
    </source>
</evidence>
<evidence type="ECO:0000256" key="7">
    <source>
        <dbReference type="ARBA" id="ARBA00023315"/>
    </source>
</evidence>
<dbReference type="NCBIfam" id="TIGR00120">
    <property type="entry name" value="ArgJ"/>
    <property type="match status" value="1"/>
</dbReference>
<keyword evidence="7 9" id="KW-0012">Acyltransferase</keyword>
<dbReference type="EMBL" id="VLLC01000008">
    <property type="protein sequence ID" value="TWI73213.1"/>
    <property type="molecule type" value="Genomic_DNA"/>
</dbReference>
<feature type="binding site" evidence="9">
    <location>
        <position position="393"/>
    </location>
    <ligand>
        <name>substrate</name>
    </ligand>
</feature>
<evidence type="ECO:0000256" key="3">
    <source>
        <dbReference type="ARBA" id="ARBA00022571"/>
    </source>
</evidence>
<dbReference type="Gene3D" id="3.60.70.12">
    <property type="entry name" value="L-amino peptidase D-ALA esterase/amidase"/>
    <property type="match status" value="1"/>
</dbReference>
<feature type="site" description="Involved in the stabilization of negative charge on the oxyanion by the formation of the oxyanion hole" evidence="9">
    <location>
        <position position="109"/>
    </location>
</feature>
<dbReference type="RefSeq" id="WP_281282275.1">
    <property type="nucleotide sequence ID" value="NZ_VLLC01000008.1"/>
</dbReference>
<evidence type="ECO:0000313" key="11">
    <source>
        <dbReference type="Proteomes" id="UP000318307"/>
    </source>
</evidence>
<feature type="binding site" evidence="9">
    <location>
        <position position="182"/>
    </location>
    <ligand>
        <name>substrate</name>
    </ligand>
</feature>
<dbReference type="HAMAP" id="MF_01106">
    <property type="entry name" value="ArgJ"/>
    <property type="match status" value="1"/>
</dbReference>
<protein>
    <recommendedName>
        <fullName evidence="9">Arginine biosynthesis bifunctional protein ArgJ</fullName>
    </recommendedName>
    <domain>
        <recommendedName>
            <fullName evidence="9">Glutamate N-acetyltransferase</fullName>
            <ecNumber evidence="9">2.3.1.35</ecNumber>
        </recommendedName>
        <alternativeName>
            <fullName evidence="9">Ornithine acetyltransferase</fullName>
            <shortName evidence="9">OATase</shortName>
        </alternativeName>
        <alternativeName>
            <fullName evidence="9">Ornithine transacetylase</fullName>
        </alternativeName>
    </domain>
    <domain>
        <recommendedName>
            <fullName evidence="9">Amino-acid acetyltransferase</fullName>
            <ecNumber evidence="9">2.3.1.1</ecNumber>
        </recommendedName>
        <alternativeName>
            <fullName evidence="9">N-acetylglutamate synthase</fullName>
            <shortName evidence="9">AGSase</shortName>
        </alternativeName>
    </domain>
    <component>
        <recommendedName>
            <fullName evidence="9">Arginine biosynthesis bifunctional protein ArgJ alpha chain</fullName>
        </recommendedName>
    </component>
    <component>
        <recommendedName>
            <fullName evidence="9">Arginine biosynthesis bifunctional protein ArgJ beta chain</fullName>
        </recommendedName>
    </component>
</protein>
<keyword evidence="9" id="KW-0963">Cytoplasm</keyword>
<dbReference type="FunFam" id="3.60.70.12:FF:000001">
    <property type="entry name" value="Arginine biosynthesis bifunctional protein ArgJ, chloroplastic"/>
    <property type="match status" value="1"/>
</dbReference>
<dbReference type="AlphaFoldDB" id="A0A562RWE2"/>
<dbReference type="Proteomes" id="UP000318307">
    <property type="component" value="Unassembled WGS sequence"/>
</dbReference>
<dbReference type="Gene3D" id="3.10.20.340">
    <property type="entry name" value="ArgJ beta chain, C-terminal domain"/>
    <property type="match status" value="1"/>
</dbReference>
<evidence type="ECO:0000256" key="9">
    <source>
        <dbReference type="HAMAP-Rule" id="MF_01106"/>
    </source>
</evidence>
<comment type="subunit">
    <text evidence="2 9">Heterotetramer of two alpha and two beta chains.</text>
</comment>
<dbReference type="EC" id="2.3.1.35" evidence="9"/>
<keyword evidence="4 9" id="KW-0028">Amino-acid biosynthesis</keyword>
<sequence length="393" mass="41571">MTAMQCRGFSAGALCAGIKYKDRPDLAMLVCDHPAAAAAVFTRNRVTAAPVRLSRDHIASGRCQALIVNSGNANCATGEKGMENAKAMAEATAHALQMAPELVQVASTGVIGQQLPMDRILPKIPELAAALHPQGLDDLASAIMTTDLVKKTASRTLQIRGKEITLCGVAKGSGMIRPDMATMLAFLVTDADILPEKLSALLKEAVNKSFNRISVDGDTSTNDTVLLMASGASGIQPAGEEEKTFASALNDICLDLATQVVQDGEGATKLVKIVVEGAKSREDALKAADTVACSPLVKTAIFGEDANWGRLAMAVGRSGADLDPDRITLSFDNTLLVKDGVWLGQDAESRASAVMKQKAFTILIDLGMGDGRDFMLTCDFSYDYVRINADYRS</sequence>
<comment type="pathway">
    <text evidence="9">Amino-acid biosynthesis; L-arginine biosynthesis; L-ornithine and N-acetyl-L-glutamate from L-glutamate and N(2)-acetyl-L-ornithine (cyclic): step 1/1.</text>
</comment>
<dbReference type="FunFam" id="3.10.20.340:FF:000001">
    <property type="entry name" value="Arginine biosynthesis bifunctional protein ArgJ, chloroplastic"/>
    <property type="match status" value="1"/>
</dbReference>
<evidence type="ECO:0000313" key="10">
    <source>
        <dbReference type="EMBL" id="TWI73213.1"/>
    </source>
</evidence>
<comment type="catalytic activity">
    <reaction evidence="9">
        <text>L-glutamate + acetyl-CoA = N-acetyl-L-glutamate + CoA + H(+)</text>
        <dbReference type="Rhea" id="RHEA:24292"/>
        <dbReference type="ChEBI" id="CHEBI:15378"/>
        <dbReference type="ChEBI" id="CHEBI:29985"/>
        <dbReference type="ChEBI" id="CHEBI:44337"/>
        <dbReference type="ChEBI" id="CHEBI:57287"/>
        <dbReference type="ChEBI" id="CHEBI:57288"/>
        <dbReference type="EC" id="2.3.1.1"/>
    </reaction>
</comment>
<evidence type="ECO:0000256" key="1">
    <source>
        <dbReference type="ARBA" id="ARBA00006774"/>
    </source>
</evidence>
<dbReference type="PANTHER" id="PTHR23100">
    <property type="entry name" value="ARGININE BIOSYNTHESIS BIFUNCTIONAL PROTEIN ARGJ"/>
    <property type="match status" value="1"/>
</dbReference>